<name>A0A919MPL5_9ACTN</name>
<dbReference type="EMBL" id="BOMQ01000036">
    <property type="protein sequence ID" value="GIE49638.1"/>
    <property type="molecule type" value="Genomic_DNA"/>
</dbReference>
<dbReference type="Proteomes" id="UP000647172">
    <property type="component" value="Unassembled WGS sequence"/>
</dbReference>
<protein>
    <submittedName>
        <fullName evidence="1">Uncharacterized protein</fullName>
    </submittedName>
</protein>
<dbReference type="AlphaFoldDB" id="A0A919MPL5"/>
<comment type="caution">
    <text evidence="1">The sequence shown here is derived from an EMBL/GenBank/DDBJ whole genome shotgun (WGS) entry which is preliminary data.</text>
</comment>
<organism evidence="1 2">
    <name type="scientific">Actinoplanes nipponensis</name>
    <dbReference type="NCBI Taxonomy" id="135950"/>
    <lineage>
        <taxon>Bacteria</taxon>
        <taxon>Bacillati</taxon>
        <taxon>Actinomycetota</taxon>
        <taxon>Actinomycetes</taxon>
        <taxon>Micromonosporales</taxon>
        <taxon>Micromonosporaceae</taxon>
        <taxon>Actinoplanes</taxon>
    </lineage>
</organism>
<sequence length="172" mass="18737">MEPRLRPGAAWSHIVDWGSKYVGAVVRIAGLLHLAEHLHDGWGQPIDADTIERAALIGDYYAAHALAAFDDMSADQSTRNARTILAWIERTGSSAFTKREVFRALKSSQLPTAADFDPPLSVLEAHGYLRQLDPPAPKRAGGRPPSPSFLVHPEVHRPAASVHPITAVRRSA</sequence>
<gene>
    <name evidence="1" type="ORF">Ani05nite_31720</name>
</gene>
<proteinExistence type="predicted"/>
<evidence type="ECO:0000313" key="2">
    <source>
        <dbReference type="Proteomes" id="UP000647172"/>
    </source>
</evidence>
<keyword evidence="2" id="KW-1185">Reference proteome</keyword>
<accession>A0A919MPL5</accession>
<evidence type="ECO:0000313" key="1">
    <source>
        <dbReference type="EMBL" id="GIE49638.1"/>
    </source>
</evidence>
<reference evidence="1" key="1">
    <citation type="submission" date="2021-01" db="EMBL/GenBank/DDBJ databases">
        <title>Whole genome shotgun sequence of Actinoplanes nipponensis NBRC 14063.</title>
        <authorList>
            <person name="Komaki H."/>
            <person name="Tamura T."/>
        </authorList>
    </citation>
    <scope>NUCLEOTIDE SEQUENCE</scope>
    <source>
        <strain evidence="1">NBRC 14063</strain>
    </source>
</reference>
<dbReference type="Pfam" id="PF13148">
    <property type="entry name" value="DUF3987"/>
    <property type="match status" value="1"/>
</dbReference>
<dbReference type="InterPro" id="IPR025048">
    <property type="entry name" value="DUF3987"/>
</dbReference>